<comment type="caution">
    <text evidence="3">The sequence shown here is derived from an EMBL/GenBank/DDBJ whole genome shotgun (WGS) entry which is preliminary data.</text>
</comment>
<gene>
    <name evidence="3" type="ORF">CSQ87_10575</name>
</gene>
<organism evidence="3 4">
    <name type="scientific">Bifidobacterium simiarum</name>
    <dbReference type="NCBI Taxonomy" id="2045441"/>
    <lineage>
        <taxon>Bacteria</taxon>
        <taxon>Bacillati</taxon>
        <taxon>Actinomycetota</taxon>
        <taxon>Actinomycetes</taxon>
        <taxon>Bifidobacteriales</taxon>
        <taxon>Bifidobacteriaceae</taxon>
        <taxon>Bifidobacterium</taxon>
    </lineage>
</organism>
<dbReference type="SUPFAM" id="SSF46955">
    <property type="entry name" value="Putative DNA-binding domain"/>
    <property type="match status" value="1"/>
</dbReference>
<keyword evidence="1" id="KW-1133">Transmembrane helix</keyword>
<dbReference type="InterPro" id="IPR041657">
    <property type="entry name" value="HTH_17"/>
</dbReference>
<sequence>MWYALIIVIFVVTVISDIIGIYGCLVLHGGAVMNQSQEQSVLKTELLRIFGMKAVPQEEMPADSICLTIGDGRVIPLTKDQVSRVMEALMVDDETDLIPTGQVARMLGVTPVTVRRLLDSGAIPYVRYVDGGKRMVSRRDVIEFMGRRSVSDQR</sequence>
<dbReference type="GO" id="GO:0003677">
    <property type="term" value="F:DNA binding"/>
    <property type="evidence" value="ECO:0007669"/>
    <property type="project" value="InterPro"/>
</dbReference>
<dbReference type="Pfam" id="PF12728">
    <property type="entry name" value="HTH_17"/>
    <property type="match status" value="1"/>
</dbReference>
<feature type="transmembrane region" description="Helical" evidence="1">
    <location>
        <begin position="6"/>
        <end position="27"/>
    </location>
</feature>
<proteinExistence type="predicted"/>
<evidence type="ECO:0000256" key="1">
    <source>
        <dbReference type="SAM" id="Phobius"/>
    </source>
</evidence>
<dbReference type="AlphaFoldDB" id="A0A2M9HC58"/>
<evidence type="ECO:0000313" key="3">
    <source>
        <dbReference type="EMBL" id="PJM74381.1"/>
    </source>
</evidence>
<keyword evidence="1" id="KW-0472">Membrane</keyword>
<dbReference type="Proteomes" id="UP000231451">
    <property type="component" value="Unassembled WGS sequence"/>
</dbReference>
<reference evidence="3 4" key="1">
    <citation type="submission" date="2017-10" db="EMBL/GenBank/DDBJ databases">
        <title>Draft genome sequences of strains TRE 1, TRE 9, TRE H and TRI 7, isolated from tamarins, belonging to four potential novel Bifidobacterium species.</title>
        <authorList>
            <person name="Mattarelli P."/>
            <person name="Modesto M."/>
            <person name="Puglisi E."/>
            <person name="Morelli L."/>
            <person name="Spezio C."/>
            <person name="Bonetti A."/>
            <person name="Sandri C."/>
        </authorList>
    </citation>
    <scope>NUCLEOTIDE SEQUENCE [LARGE SCALE GENOMIC DNA]</scope>
    <source>
        <strain evidence="4">TRI7</strain>
    </source>
</reference>
<keyword evidence="1" id="KW-0812">Transmembrane</keyword>
<dbReference type="NCBIfam" id="TIGR01764">
    <property type="entry name" value="excise"/>
    <property type="match status" value="1"/>
</dbReference>
<protein>
    <recommendedName>
        <fullName evidence="2">Helix-turn-helix domain-containing protein</fullName>
    </recommendedName>
</protein>
<accession>A0A2M9HC58</accession>
<dbReference type="OrthoDB" id="26212at2"/>
<dbReference type="EMBL" id="PEBK01000015">
    <property type="protein sequence ID" value="PJM74381.1"/>
    <property type="molecule type" value="Genomic_DNA"/>
</dbReference>
<dbReference type="InterPro" id="IPR010093">
    <property type="entry name" value="SinI_DNA-bd"/>
</dbReference>
<dbReference type="Gene3D" id="1.10.1660.10">
    <property type="match status" value="1"/>
</dbReference>
<evidence type="ECO:0000313" key="4">
    <source>
        <dbReference type="Proteomes" id="UP000231451"/>
    </source>
</evidence>
<dbReference type="InterPro" id="IPR009061">
    <property type="entry name" value="DNA-bd_dom_put_sf"/>
</dbReference>
<evidence type="ECO:0000259" key="2">
    <source>
        <dbReference type="Pfam" id="PF12728"/>
    </source>
</evidence>
<feature type="domain" description="Helix-turn-helix" evidence="2">
    <location>
        <begin position="101"/>
        <end position="148"/>
    </location>
</feature>
<keyword evidence="4" id="KW-1185">Reference proteome</keyword>
<name>A0A2M9HC58_9BIFI</name>